<dbReference type="Proteomes" id="UP000295210">
    <property type="component" value="Unassembled WGS sequence"/>
</dbReference>
<evidence type="ECO:0000259" key="1">
    <source>
        <dbReference type="SMART" id="SM00418"/>
    </source>
</evidence>
<dbReference type="OrthoDB" id="9798835at2"/>
<evidence type="ECO:0000313" key="3">
    <source>
        <dbReference type="Proteomes" id="UP000295210"/>
    </source>
</evidence>
<feature type="domain" description="HTH arsR-type" evidence="1">
    <location>
        <begin position="16"/>
        <end position="98"/>
    </location>
</feature>
<proteinExistence type="predicted"/>
<comment type="caution">
    <text evidence="2">The sequence shown here is derived from an EMBL/GenBank/DDBJ whole genome shotgun (WGS) entry which is preliminary data.</text>
</comment>
<dbReference type="SMART" id="SM00418">
    <property type="entry name" value="HTH_ARSR"/>
    <property type="match status" value="1"/>
</dbReference>
<dbReference type="SUPFAM" id="SSF46785">
    <property type="entry name" value="Winged helix' DNA-binding domain"/>
    <property type="match status" value="1"/>
</dbReference>
<dbReference type="InterPro" id="IPR011991">
    <property type="entry name" value="ArsR-like_HTH"/>
</dbReference>
<dbReference type="CDD" id="cd00090">
    <property type="entry name" value="HTH_ARSR"/>
    <property type="match status" value="1"/>
</dbReference>
<reference evidence="2 3" key="1">
    <citation type="submission" date="2019-03" db="EMBL/GenBank/DDBJ databases">
        <title>Genomic Encyclopedia of Type Strains, Phase IV (KMG-IV): sequencing the most valuable type-strain genomes for metagenomic binning, comparative biology and taxonomic classification.</title>
        <authorList>
            <person name="Goeker M."/>
        </authorList>
    </citation>
    <scope>NUCLEOTIDE SEQUENCE [LARGE SCALE GENOMIC DNA]</scope>
    <source>
        <strain evidence="2 3">DSM 103428</strain>
    </source>
</reference>
<dbReference type="Pfam" id="PF12840">
    <property type="entry name" value="HTH_20"/>
    <property type="match status" value="1"/>
</dbReference>
<gene>
    <name evidence="2" type="ORF">C7378_3280</name>
</gene>
<keyword evidence="3" id="KW-1185">Reference proteome</keyword>
<name>A0A4R1L1S3_9BACT</name>
<organism evidence="2 3">
    <name type="scientific">Acidipila rosea</name>
    <dbReference type="NCBI Taxonomy" id="768535"/>
    <lineage>
        <taxon>Bacteria</taxon>
        <taxon>Pseudomonadati</taxon>
        <taxon>Acidobacteriota</taxon>
        <taxon>Terriglobia</taxon>
        <taxon>Terriglobales</taxon>
        <taxon>Acidobacteriaceae</taxon>
        <taxon>Acidipila</taxon>
    </lineage>
</organism>
<dbReference type="InterPro" id="IPR036390">
    <property type="entry name" value="WH_DNA-bd_sf"/>
</dbReference>
<dbReference type="AlphaFoldDB" id="A0A4R1L1S3"/>
<dbReference type="Gene3D" id="1.10.10.10">
    <property type="entry name" value="Winged helix-like DNA-binding domain superfamily/Winged helix DNA-binding domain"/>
    <property type="match status" value="1"/>
</dbReference>
<protein>
    <submittedName>
        <fullName evidence="2">ArsR family transcriptional regulator</fullName>
    </submittedName>
</protein>
<dbReference type="EMBL" id="SMGK01000006">
    <property type="protein sequence ID" value="TCK70890.1"/>
    <property type="molecule type" value="Genomic_DNA"/>
</dbReference>
<evidence type="ECO:0000313" key="2">
    <source>
        <dbReference type="EMBL" id="TCK70890.1"/>
    </source>
</evidence>
<dbReference type="InterPro" id="IPR001845">
    <property type="entry name" value="HTH_ArsR_DNA-bd_dom"/>
</dbReference>
<accession>A0A4R1L1S3</accession>
<sequence>MRPLLHPSIEDITVEGILHALSDPVRVAIFSNIVAQDCSHNCSSFLTVRDKAIPKSTLSQHFRALREAGLIHSERRGVEVYNTARCAEIELRYPGLIRAIINAHSIQSKLGAKARKPTVKKADRQKAANK</sequence>
<dbReference type="GO" id="GO:0003700">
    <property type="term" value="F:DNA-binding transcription factor activity"/>
    <property type="evidence" value="ECO:0007669"/>
    <property type="project" value="InterPro"/>
</dbReference>
<dbReference type="PRINTS" id="PR00778">
    <property type="entry name" value="HTHARSR"/>
</dbReference>
<dbReference type="InterPro" id="IPR036388">
    <property type="entry name" value="WH-like_DNA-bd_sf"/>
</dbReference>